<feature type="transmembrane region" description="Helical" evidence="7">
    <location>
        <begin position="123"/>
        <end position="144"/>
    </location>
</feature>
<dbReference type="PANTHER" id="PTHR40277">
    <property type="entry name" value="BLL5419 PROTEIN"/>
    <property type="match status" value="1"/>
</dbReference>
<dbReference type="PANTHER" id="PTHR40277:SF1">
    <property type="entry name" value="BLL5419 PROTEIN"/>
    <property type="match status" value="1"/>
</dbReference>
<comment type="subcellular location">
    <subcellularLocation>
        <location evidence="1">Cell membrane</location>
        <topology evidence="1">Multi-pass membrane protein</topology>
    </subcellularLocation>
</comment>
<evidence type="ECO:0000256" key="7">
    <source>
        <dbReference type="SAM" id="Phobius"/>
    </source>
</evidence>
<feature type="transmembrane region" description="Helical" evidence="7">
    <location>
        <begin position="277"/>
        <end position="293"/>
    </location>
</feature>
<feature type="transmembrane region" description="Helical" evidence="7">
    <location>
        <begin position="194"/>
        <end position="217"/>
    </location>
</feature>
<evidence type="ECO:0000256" key="5">
    <source>
        <dbReference type="ARBA" id="ARBA00023136"/>
    </source>
</evidence>
<feature type="region of interest" description="Disordered" evidence="6">
    <location>
        <begin position="307"/>
        <end position="340"/>
    </location>
</feature>
<feature type="transmembrane region" description="Helical" evidence="7">
    <location>
        <begin position="150"/>
        <end position="174"/>
    </location>
</feature>
<proteinExistence type="predicted"/>
<keyword evidence="5 7" id="KW-0472">Membrane</keyword>
<name>A0A1M6WUB5_PSETH</name>
<evidence type="ECO:0000256" key="4">
    <source>
        <dbReference type="ARBA" id="ARBA00022989"/>
    </source>
</evidence>
<evidence type="ECO:0000256" key="6">
    <source>
        <dbReference type="SAM" id="MobiDB-lite"/>
    </source>
</evidence>
<evidence type="ECO:0000313" key="9">
    <source>
        <dbReference type="Proteomes" id="UP000184363"/>
    </source>
</evidence>
<reference evidence="8 9" key="1">
    <citation type="submission" date="2016-11" db="EMBL/GenBank/DDBJ databases">
        <authorList>
            <person name="Jaros S."/>
            <person name="Januszkiewicz K."/>
            <person name="Wedrychowicz H."/>
        </authorList>
    </citation>
    <scope>NUCLEOTIDE SEQUENCE [LARGE SCALE GENOMIC DNA]</scope>
    <source>
        <strain evidence="8 9">DSM 43832</strain>
    </source>
</reference>
<dbReference type="Pfam" id="PF03706">
    <property type="entry name" value="LPG_synthase_TM"/>
    <property type="match status" value="1"/>
</dbReference>
<evidence type="ECO:0000313" key="8">
    <source>
        <dbReference type="EMBL" id="SHK97313.1"/>
    </source>
</evidence>
<keyword evidence="3 7" id="KW-0812">Transmembrane</keyword>
<gene>
    <name evidence="8" type="ORF">SAMN05443637_115116</name>
</gene>
<dbReference type="OrthoDB" id="4803763at2"/>
<keyword evidence="4 7" id="KW-1133">Transmembrane helix</keyword>
<dbReference type="Proteomes" id="UP000184363">
    <property type="component" value="Unassembled WGS sequence"/>
</dbReference>
<protein>
    <submittedName>
        <fullName evidence="8">Uncharacterized membrane protein YbhN, UPF0104 family</fullName>
    </submittedName>
</protein>
<dbReference type="STRING" id="1848.SAMN05443637_115116"/>
<dbReference type="RefSeq" id="WP_073458575.1">
    <property type="nucleotide sequence ID" value="NZ_CALGVN010000033.1"/>
</dbReference>
<sequence>MHRSLLRLLPAAAALAVLAALALHLGTDEVLATIAALDAGVLAAAVGIGFVSTTASATRWWLIARSAGLRLSLRRAVADYYRAQLANTVLPAGVLGDVHRAVDHGRRSGDLGGGVRAVMLDRMAGLVVLVLVAVGVLAAQPRLLPVLADLVLPSAAVGPVLGGLAAAAVLLLIVFRRRLLPLVRDLRRMATMRVWPGVVLLSGVAIAGYLATFVLAARAAGVTAPVAELLPALLLSLLVMGLPINVGGFGPREAVAAVAFAAQGLGAAAGFATSVGYGVLCLVACLPGLLTLVRRLRPVPPLDLPAPSCGLASPRPDHASSPRRIAAATADARSETSSRS</sequence>
<dbReference type="AlphaFoldDB" id="A0A1M6WUB5"/>
<accession>A0A1M6WUB5</accession>
<evidence type="ECO:0000256" key="1">
    <source>
        <dbReference type="ARBA" id="ARBA00004651"/>
    </source>
</evidence>
<keyword evidence="2" id="KW-1003">Cell membrane</keyword>
<evidence type="ECO:0000256" key="2">
    <source>
        <dbReference type="ARBA" id="ARBA00022475"/>
    </source>
</evidence>
<feature type="transmembrane region" description="Helical" evidence="7">
    <location>
        <begin position="229"/>
        <end position="247"/>
    </location>
</feature>
<evidence type="ECO:0000256" key="3">
    <source>
        <dbReference type="ARBA" id="ARBA00022692"/>
    </source>
</evidence>
<dbReference type="EMBL" id="FRAP01000015">
    <property type="protein sequence ID" value="SHK97313.1"/>
    <property type="molecule type" value="Genomic_DNA"/>
</dbReference>
<organism evidence="8 9">
    <name type="scientific">Pseudonocardia thermophila</name>
    <dbReference type="NCBI Taxonomy" id="1848"/>
    <lineage>
        <taxon>Bacteria</taxon>
        <taxon>Bacillati</taxon>
        <taxon>Actinomycetota</taxon>
        <taxon>Actinomycetes</taxon>
        <taxon>Pseudonocardiales</taxon>
        <taxon>Pseudonocardiaceae</taxon>
        <taxon>Pseudonocardia</taxon>
    </lineage>
</organism>
<keyword evidence="9" id="KW-1185">Reference proteome</keyword>
<dbReference type="InterPro" id="IPR022791">
    <property type="entry name" value="L-PG_synthase/AglD"/>
</dbReference>
<dbReference type="GO" id="GO:0005886">
    <property type="term" value="C:plasma membrane"/>
    <property type="evidence" value="ECO:0007669"/>
    <property type="project" value="UniProtKB-SubCell"/>
</dbReference>
<feature type="transmembrane region" description="Helical" evidence="7">
    <location>
        <begin position="42"/>
        <end position="62"/>
    </location>
</feature>